<dbReference type="WBParaSite" id="Pan_g23870.t1">
    <property type="protein sequence ID" value="Pan_g23870.t1"/>
    <property type="gene ID" value="Pan_g23870"/>
</dbReference>
<feature type="region of interest" description="Disordered" evidence="1">
    <location>
        <begin position="23"/>
        <end position="76"/>
    </location>
</feature>
<dbReference type="Proteomes" id="UP000492821">
    <property type="component" value="Unassembled WGS sequence"/>
</dbReference>
<reference evidence="3" key="1">
    <citation type="journal article" date="2013" name="Genetics">
        <title>The draft genome and transcriptome of Panagrellus redivivus are shaped by the harsh demands of a free-living lifestyle.</title>
        <authorList>
            <person name="Srinivasan J."/>
            <person name="Dillman A.R."/>
            <person name="Macchietto M.G."/>
            <person name="Heikkinen L."/>
            <person name="Lakso M."/>
            <person name="Fracchia K.M."/>
            <person name="Antoshechkin I."/>
            <person name="Mortazavi A."/>
            <person name="Wong G."/>
            <person name="Sternberg P.W."/>
        </authorList>
    </citation>
    <scope>NUCLEOTIDE SEQUENCE [LARGE SCALE GENOMIC DNA]</scope>
    <source>
        <strain evidence="3">MT8872</strain>
    </source>
</reference>
<evidence type="ECO:0000256" key="1">
    <source>
        <dbReference type="SAM" id="MobiDB-lite"/>
    </source>
</evidence>
<keyword evidence="2" id="KW-0732">Signal</keyword>
<organism evidence="3 4">
    <name type="scientific">Panagrellus redivivus</name>
    <name type="common">Microworm</name>
    <dbReference type="NCBI Taxonomy" id="6233"/>
    <lineage>
        <taxon>Eukaryota</taxon>
        <taxon>Metazoa</taxon>
        <taxon>Ecdysozoa</taxon>
        <taxon>Nematoda</taxon>
        <taxon>Chromadorea</taxon>
        <taxon>Rhabditida</taxon>
        <taxon>Tylenchina</taxon>
        <taxon>Panagrolaimomorpha</taxon>
        <taxon>Panagrolaimoidea</taxon>
        <taxon>Panagrolaimidae</taxon>
        <taxon>Panagrellus</taxon>
    </lineage>
</organism>
<evidence type="ECO:0000313" key="3">
    <source>
        <dbReference type="Proteomes" id="UP000492821"/>
    </source>
</evidence>
<protein>
    <submittedName>
        <fullName evidence="4">Vegetative cell wall protein gp1-like</fullName>
    </submittedName>
</protein>
<sequence>MHRHIFLLFVVYGLFAVGICQPPSNMTGPGPQIQPSPPPGARPSFPPPFSYPPYASAPPPGEFPSPPPIGSGVSPG</sequence>
<feature type="signal peptide" evidence="2">
    <location>
        <begin position="1"/>
        <end position="20"/>
    </location>
</feature>
<dbReference type="AlphaFoldDB" id="A0A7E4VQV3"/>
<reference evidence="4" key="2">
    <citation type="submission" date="2020-10" db="UniProtKB">
        <authorList>
            <consortium name="WormBaseParasite"/>
        </authorList>
    </citation>
    <scope>IDENTIFICATION</scope>
</reference>
<name>A0A7E4VQV3_PANRE</name>
<evidence type="ECO:0000313" key="4">
    <source>
        <dbReference type="WBParaSite" id="Pan_g23870.t1"/>
    </source>
</evidence>
<accession>A0A7E4VQV3</accession>
<keyword evidence="3" id="KW-1185">Reference proteome</keyword>
<feature type="chain" id="PRO_5028847483" evidence="2">
    <location>
        <begin position="21"/>
        <end position="76"/>
    </location>
</feature>
<feature type="compositionally biased region" description="Pro residues" evidence="1">
    <location>
        <begin position="32"/>
        <end position="69"/>
    </location>
</feature>
<proteinExistence type="predicted"/>
<evidence type="ECO:0000256" key="2">
    <source>
        <dbReference type="SAM" id="SignalP"/>
    </source>
</evidence>